<name>A0A154PKK1_DUFNO</name>
<dbReference type="GO" id="GO:0031012">
    <property type="term" value="C:extracellular matrix"/>
    <property type="evidence" value="ECO:0007669"/>
    <property type="project" value="TreeGrafter"/>
</dbReference>
<evidence type="ECO:0000256" key="1">
    <source>
        <dbReference type="ARBA" id="ARBA00004613"/>
    </source>
</evidence>
<keyword evidence="3" id="KW-0964">Secreted</keyword>
<feature type="domain" description="NTR" evidence="11">
    <location>
        <begin position="26"/>
        <end position="147"/>
    </location>
</feature>
<feature type="signal peptide" evidence="10">
    <location>
        <begin position="1"/>
        <end position="25"/>
    </location>
</feature>
<keyword evidence="6 9" id="KW-1015">Disulfide bond</keyword>
<dbReference type="OrthoDB" id="6041373at2759"/>
<evidence type="ECO:0000256" key="2">
    <source>
        <dbReference type="ARBA" id="ARBA00011027"/>
    </source>
</evidence>
<evidence type="ECO:0000256" key="10">
    <source>
        <dbReference type="SAM" id="SignalP"/>
    </source>
</evidence>
<proteinExistence type="inferred from homology"/>
<dbReference type="Gene3D" id="2.40.50.120">
    <property type="match status" value="1"/>
</dbReference>
<keyword evidence="8" id="KW-0479">Metal-binding</keyword>
<evidence type="ECO:0000256" key="4">
    <source>
        <dbReference type="ARBA" id="ARBA00022608"/>
    </source>
</evidence>
<dbReference type="PANTHER" id="PTHR11844:SF25">
    <property type="entry name" value="NTR DOMAIN-CONTAINING PROTEIN"/>
    <property type="match status" value="1"/>
</dbReference>
<feature type="disulfide bond" evidence="9">
    <location>
        <begin position="38"/>
        <end position="147"/>
    </location>
</feature>
<accession>A0A154PKK1</accession>
<dbReference type="InterPro" id="IPR027465">
    <property type="entry name" value="TIMP_C"/>
</dbReference>
<dbReference type="InterPro" id="IPR008993">
    <property type="entry name" value="TIMP-like_OB-fold"/>
</dbReference>
<evidence type="ECO:0000313" key="13">
    <source>
        <dbReference type="Proteomes" id="UP000076502"/>
    </source>
</evidence>
<dbReference type="SMART" id="SM00206">
    <property type="entry name" value="NTR"/>
    <property type="match status" value="1"/>
</dbReference>
<protein>
    <submittedName>
        <fullName evidence="12">Metalloproteinase inhibitor 3</fullName>
    </submittedName>
</protein>
<organism evidence="12 13">
    <name type="scientific">Dufourea novaeangliae</name>
    <name type="common">Sweat bee</name>
    <dbReference type="NCBI Taxonomy" id="178035"/>
    <lineage>
        <taxon>Eukaryota</taxon>
        <taxon>Metazoa</taxon>
        <taxon>Ecdysozoa</taxon>
        <taxon>Arthropoda</taxon>
        <taxon>Hexapoda</taxon>
        <taxon>Insecta</taxon>
        <taxon>Pterygota</taxon>
        <taxon>Neoptera</taxon>
        <taxon>Endopterygota</taxon>
        <taxon>Hymenoptera</taxon>
        <taxon>Apocrita</taxon>
        <taxon>Aculeata</taxon>
        <taxon>Apoidea</taxon>
        <taxon>Anthophila</taxon>
        <taxon>Halictidae</taxon>
        <taxon>Rophitinae</taxon>
        <taxon>Dufourea</taxon>
    </lineage>
</organism>
<dbReference type="EMBL" id="KQ434943">
    <property type="protein sequence ID" value="KZC12287.1"/>
    <property type="molecule type" value="Genomic_DNA"/>
</dbReference>
<dbReference type="STRING" id="178035.A0A154PKK1"/>
<evidence type="ECO:0000256" key="3">
    <source>
        <dbReference type="ARBA" id="ARBA00022525"/>
    </source>
</evidence>
<gene>
    <name evidence="12" type="ORF">WN55_03801</name>
</gene>
<keyword evidence="8" id="KW-0862">Zinc</keyword>
<dbReference type="GO" id="GO:0051045">
    <property type="term" value="P:negative regulation of membrane protein ectodomain proteolysis"/>
    <property type="evidence" value="ECO:0007669"/>
    <property type="project" value="TreeGrafter"/>
</dbReference>
<feature type="disulfide bond" evidence="9">
    <location>
        <begin position="26"/>
        <end position="95"/>
    </location>
</feature>
<keyword evidence="10" id="KW-0732">Signal</keyword>
<keyword evidence="5" id="KW-0646">Protease inhibitor</keyword>
<dbReference type="PANTHER" id="PTHR11844">
    <property type="entry name" value="METALLOPROTEASE INHIBITOR"/>
    <property type="match status" value="1"/>
</dbReference>
<evidence type="ECO:0000259" key="11">
    <source>
        <dbReference type="PROSITE" id="PS50189"/>
    </source>
</evidence>
<dbReference type="GO" id="GO:0008191">
    <property type="term" value="F:metalloendopeptidase inhibitor activity"/>
    <property type="evidence" value="ECO:0007669"/>
    <property type="project" value="InterPro"/>
</dbReference>
<dbReference type="InterPro" id="IPR001134">
    <property type="entry name" value="Netrin_domain"/>
</dbReference>
<feature type="disulfide bond" evidence="9">
    <location>
        <begin position="28"/>
        <end position="122"/>
    </location>
</feature>
<evidence type="ECO:0000256" key="5">
    <source>
        <dbReference type="ARBA" id="ARBA00022690"/>
    </source>
</evidence>
<feature type="disulfide bond" evidence="9">
    <location>
        <begin position="149"/>
        <end position="196"/>
    </location>
</feature>
<dbReference type="AlphaFoldDB" id="A0A154PKK1"/>
<feature type="disulfide bond" evidence="9">
    <location>
        <begin position="171"/>
        <end position="189"/>
    </location>
</feature>
<keyword evidence="4" id="KW-0483">Metalloprotease inhibitor</keyword>
<dbReference type="GO" id="GO:0002020">
    <property type="term" value="F:protease binding"/>
    <property type="evidence" value="ECO:0007669"/>
    <property type="project" value="TreeGrafter"/>
</dbReference>
<dbReference type="Gene3D" id="3.90.370.10">
    <property type="entry name" value="Tissue inhibitor of metalloproteinase-1. Chain B, domain 1"/>
    <property type="match status" value="1"/>
</dbReference>
<dbReference type="Pfam" id="PF00965">
    <property type="entry name" value="TIMP"/>
    <property type="match status" value="1"/>
</dbReference>
<keyword evidence="7" id="KW-0481">Metalloenzyme inhibitor</keyword>
<dbReference type="GO" id="GO:0005615">
    <property type="term" value="C:extracellular space"/>
    <property type="evidence" value="ECO:0007669"/>
    <property type="project" value="TreeGrafter"/>
</dbReference>
<feature type="binding site" evidence="8">
    <location>
        <position position="26"/>
    </location>
    <ligand>
        <name>Zn(2+)</name>
        <dbReference type="ChEBI" id="CHEBI:29105"/>
        <note>ligand shared with metalloproteinase partner</note>
    </ligand>
</feature>
<feature type="chain" id="PRO_5007599585" evidence="10">
    <location>
        <begin position="26"/>
        <end position="223"/>
    </location>
</feature>
<keyword evidence="13" id="KW-1185">Reference proteome</keyword>
<reference evidence="12 13" key="1">
    <citation type="submission" date="2015-07" db="EMBL/GenBank/DDBJ databases">
        <title>The genome of Dufourea novaeangliae.</title>
        <authorList>
            <person name="Pan H."/>
            <person name="Kapheim K."/>
        </authorList>
    </citation>
    <scope>NUCLEOTIDE SEQUENCE [LARGE SCALE GENOMIC DNA]</scope>
    <source>
        <strain evidence="12">0120121106</strain>
        <tissue evidence="12">Whole body</tissue>
    </source>
</reference>
<comment type="similarity">
    <text evidence="2">Belongs to the protease inhibitor I35 (TIMP) family.</text>
</comment>
<sequence>MWQLTFWTYFLLIALSMAPVQRVVGCSCMLEHPQTSFCRADYVAVVRVRRAKPVSEHEMAYNVKVNKVFKVRESMEIHCFPKQEYLWTSPFDTMCGVHLNAGETYVVSGRINNHGQVRVSLCDIQMRWSQVTPRQRKGFRSLYHQGCACEVHYTPWWQKGEILASVGRKLCLWESEPGPQDCQEKYGICMPERGGCSWSPSVPYKNCIKEHQRKREQQRLKEP</sequence>
<evidence type="ECO:0000256" key="9">
    <source>
        <dbReference type="PIRSR" id="PIRSR601820-3"/>
    </source>
</evidence>
<evidence type="ECO:0000256" key="8">
    <source>
        <dbReference type="PIRSR" id="PIRSR601820-1"/>
    </source>
</evidence>
<dbReference type="GO" id="GO:0046872">
    <property type="term" value="F:metal ion binding"/>
    <property type="evidence" value="ECO:0007669"/>
    <property type="project" value="UniProtKB-KW"/>
</dbReference>
<dbReference type="SUPFAM" id="SSF50242">
    <property type="entry name" value="TIMP-like"/>
    <property type="match status" value="1"/>
</dbReference>
<dbReference type="PROSITE" id="PS50189">
    <property type="entry name" value="NTR"/>
    <property type="match status" value="1"/>
</dbReference>
<evidence type="ECO:0000313" key="12">
    <source>
        <dbReference type="EMBL" id="KZC12287.1"/>
    </source>
</evidence>
<dbReference type="Proteomes" id="UP000076502">
    <property type="component" value="Unassembled WGS sequence"/>
</dbReference>
<evidence type="ECO:0000256" key="6">
    <source>
        <dbReference type="ARBA" id="ARBA00023157"/>
    </source>
</evidence>
<comment type="subcellular location">
    <subcellularLocation>
        <location evidence="1">Secreted</location>
    </subcellularLocation>
</comment>
<evidence type="ECO:0000256" key="7">
    <source>
        <dbReference type="ARBA" id="ARBA00023215"/>
    </source>
</evidence>
<dbReference type="InterPro" id="IPR001820">
    <property type="entry name" value="TIMP"/>
</dbReference>